<dbReference type="EMBL" id="JAQGDS010000011">
    <property type="protein sequence ID" value="KAJ6257228.1"/>
    <property type="molecule type" value="Genomic_DNA"/>
</dbReference>
<keyword evidence="2" id="KW-1185">Reference proteome</keyword>
<evidence type="ECO:0000313" key="1">
    <source>
        <dbReference type="EMBL" id="KAJ6257228.1"/>
    </source>
</evidence>
<protein>
    <submittedName>
        <fullName evidence="1">Uncharacterized protein</fullName>
    </submittedName>
</protein>
<sequence>MSRMSSPTLYAGKDAERTKYPSLISASFLRGDTKVKNVQLIKGIWRTHSYDQTIIPILPERMLDEQKMHFSN</sequence>
<comment type="caution">
    <text evidence="1">The sequence shown here is derived from an EMBL/GenBank/DDBJ whole genome shotgun (WGS) entry which is preliminary data.</text>
</comment>
<name>A0AAD6NHX8_DREDA</name>
<evidence type="ECO:0000313" key="2">
    <source>
        <dbReference type="Proteomes" id="UP001221413"/>
    </source>
</evidence>
<proteinExistence type="predicted"/>
<dbReference type="Proteomes" id="UP001221413">
    <property type="component" value="Unassembled WGS sequence"/>
</dbReference>
<gene>
    <name evidence="1" type="ORF">Dda_8116</name>
</gene>
<accession>A0AAD6NHX8</accession>
<organism evidence="1 2">
    <name type="scientific">Drechslerella dactyloides</name>
    <name type="common">Nematode-trapping fungus</name>
    <name type="synonym">Arthrobotrys dactyloides</name>
    <dbReference type="NCBI Taxonomy" id="74499"/>
    <lineage>
        <taxon>Eukaryota</taxon>
        <taxon>Fungi</taxon>
        <taxon>Dikarya</taxon>
        <taxon>Ascomycota</taxon>
        <taxon>Pezizomycotina</taxon>
        <taxon>Orbiliomycetes</taxon>
        <taxon>Orbiliales</taxon>
        <taxon>Orbiliaceae</taxon>
        <taxon>Drechslerella</taxon>
    </lineage>
</organism>
<reference evidence="1" key="1">
    <citation type="submission" date="2023-01" db="EMBL/GenBank/DDBJ databases">
        <title>The chitinases involved in constricting ring structure development in the nematode-trapping fungus Drechslerella dactyloides.</title>
        <authorList>
            <person name="Wang R."/>
            <person name="Zhang L."/>
            <person name="Tang P."/>
            <person name="Li S."/>
            <person name="Liang L."/>
        </authorList>
    </citation>
    <scope>NUCLEOTIDE SEQUENCE</scope>
    <source>
        <strain evidence="1">YMF1.00031</strain>
    </source>
</reference>
<dbReference type="AlphaFoldDB" id="A0AAD6NHX8"/>